<dbReference type="STRING" id="1798543.A2898_01910"/>
<dbReference type="InterPro" id="IPR013325">
    <property type="entry name" value="RNA_pol_sigma_r2"/>
</dbReference>
<dbReference type="CDD" id="cd06171">
    <property type="entry name" value="Sigma70_r4"/>
    <property type="match status" value="1"/>
</dbReference>
<gene>
    <name evidence="9" type="ORF">A2898_01910</name>
</gene>
<dbReference type="Proteomes" id="UP000179164">
    <property type="component" value="Unassembled WGS sequence"/>
</dbReference>
<sequence>MHDPGDLSDEQLVEKVRDENHGLYRHIVERYEQKLRRYAMTFVHDTEVADDVLQNAFMKAYINLWGFNTKKKFSSWIYRIVHNEAINEIKKRKKELYLEDTPEAEMVESTEDGADVTTDGNRTKEMLEQSLERLPLMYREPLVLYYLEERSYQEIVDILHMPVGTVGTRIRRGLALLKKIVEDHHSPL</sequence>
<feature type="domain" description="RNA polymerase sigma factor 70 region 4 type 2" evidence="8">
    <location>
        <begin position="125"/>
        <end position="177"/>
    </location>
</feature>
<dbReference type="Gene3D" id="1.10.1740.10">
    <property type="match status" value="1"/>
</dbReference>
<dbReference type="Pfam" id="PF08281">
    <property type="entry name" value="Sigma70_r4_2"/>
    <property type="match status" value="1"/>
</dbReference>
<keyword evidence="3 6" id="KW-0731">Sigma factor</keyword>
<evidence type="ECO:0000256" key="4">
    <source>
        <dbReference type="ARBA" id="ARBA00023125"/>
    </source>
</evidence>
<feature type="domain" description="RNA polymerase sigma-70 region 2" evidence="7">
    <location>
        <begin position="27"/>
        <end position="94"/>
    </location>
</feature>
<evidence type="ECO:0000256" key="1">
    <source>
        <dbReference type="ARBA" id="ARBA00010641"/>
    </source>
</evidence>
<dbReference type="GO" id="GO:0016987">
    <property type="term" value="F:sigma factor activity"/>
    <property type="evidence" value="ECO:0007669"/>
    <property type="project" value="UniProtKB-KW"/>
</dbReference>
<keyword evidence="2 6" id="KW-0805">Transcription regulation</keyword>
<comment type="caution">
    <text evidence="9">The sequence shown here is derived from an EMBL/GenBank/DDBJ whole genome shotgun (WGS) entry which is preliminary data.</text>
</comment>
<dbReference type="InterPro" id="IPR013249">
    <property type="entry name" value="RNA_pol_sigma70_r4_t2"/>
</dbReference>
<dbReference type="InterPro" id="IPR036388">
    <property type="entry name" value="WH-like_DNA-bd_sf"/>
</dbReference>
<evidence type="ECO:0000259" key="7">
    <source>
        <dbReference type="Pfam" id="PF04542"/>
    </source>
</evidence>
<keyword evidence="4 6" id="KW-0238">DNA-binding</keyword>
<dbReference type="PANTHER" id="PTHR43133">
    <property type="entry name" value="RNA POLYMERASE ECF-TYPE SIGMA FACTO"/>
    <property type="match status" value="1"/>
</dbReference>
<evidence type="ECO:0000256" key="3">
    <source>
        <dbReference type="ARBA" id="ARBA00023082"/>
    </source>
</evidence>
<comment type="similarity">
    <text evidence="1 6">Belongs to the sigma-70 factor family. ECF subfamily.</text>
</comment>
<dbReference type="Pfam" id="PF04542">
    <property type="entry name" value="Sigma70_r2"/>
    <property type="match status" value="1"/>
</dbReference>
<evidence type="ECO:0000256" key="6">
    <source>
        <dbReference type="RuleBase" id="RU000716"/>
    </source>
</evidence>
<proteinExistence type="inferred from homology"/>
<dbReference type="NCBIfam" id="TIGR02937">
    <property type="entry name" value="sigma70-ECF"/>
    <property type="match status" value="1"/>
</dbReference>
<dbReference type="GO" id="GO:0003677">
    <property type="term" value="F:DNA binding"/>
    <property type="evidence" value="ECO:0007669"/>
    <property type="project" value="UniProtKB-KW"/>
</dbReference>
<evidence type="ECO:0000256" key="2">
    <source>
        <dbReference type="ARBA" id="ARBA00023015"/>
    </source>
</evidence>
<dbReference type="PROSITE" id="PS01063">
    <property type="entry name" value="SIGMA70_ECF"/>
    <property type="match status" value="1"/>
</dbReference>
<accession>A0A1G2B4S8</accession>
<dbReference type="SUPFAM" id="SSF88946">
    <property type="entry name" value="Sigma2 domain of RNA polymerase sigma factors"/>
    <property type="match status" value="1"/>
</dbReference>
<evidence type="ECO:0000313" key="10">
    <source>
        <dbReference type="Proteomes" id="UP000179164"/>
    </source>
</evidence>
<evidence type="ECO:0000256" key="5">
    <source>
        <dbReference type="ARBA" id="ARBA00023163"/>
    </source>
</evidence>
<reference evidence="9 10" key="1">
    <citation type="journal article" date="2016" name="Nat. Commun.">
        <title>Thousands of microbial genomes shed light on interconnected biogeochemical processes in an aquifer system.</title>
        <authorList>
            <person name="Anantharaman K."/>
            <person name="Brown C.T."/>
            <person name="Hug L.A."/>
            <person name="Sharon I."/>
            <person name="Castelle C.J."/>
            <person name="Probst A.J."/>
            <person name="Thomas B.C."/>
            <person name="Singh A."/>
            <person name="Wilkins M.J."/>
            <person name="Karaoz U."/>
            <person name="Brodie E.L."/>
            <person name="Williams K.H."/>
            <person name="Hubbard S.S."/>
            <person name="Banfield J.F."/>
        </authorList>
    </citation>
    <scope>NUCLEOTIDE SEQUENCE [LARGE SCALE GENOMIC DNA]</scope>
</reference>
<dbReference type="AlphaFoldDB" id="A0A1G2B4S8"/>
<dbReference type="Gene3D" id="1.10.10.10">
    <property type="entry name" value="Winged helix-like DNA-binding domain superfamily/Winged helix DNA-binding domain"/>
    <property type="match status" value="1"/>
</dbReference>
<dbReference type="EMBL" id="MHKE01000012">
    <property type="protein sequence ID" value="OGY84005.1"/>
    <property type="molecule type" value="Genomic_DNA"/>
</dbReference>
<dbReference type="InterPro" id="IPR000838">
    <property type="entry name" value="RNA_pol_sigma70_ECF_CS"/>
</dbReference>
<evidence type="ECO:0000259" key="8">
    <source>
        <dbReference type="Pfam" id="PF08281"/>
    </source>
</evidence>
<dbReference type="InterPro" id="IPR007627">
    <property type="entry name" value="RNA_pol_sigma70_r2"/>
</dbReference>
<dbReference type="InterPro" id="IPR014284">
    <property type="entry name" value="RNA_pol_sigma-70_dom"/>
</dbReference>
<dbReference type="InterPro" id="IPR013324">
    <property type="entry name" value="RNA_pol_sigma_r3/r4-like"/>
</dbReference>
<organism evidence="9 10">
    <name type="scientific">Candidatus Kerfeldbacteria bacterium RIFCSPLOWO2_01_FULL_48_11</name>
    <dbReference type="NCBI Taxonomy" id="1798543"/>
    <lineage>
        <taxon>Bacteria</taxon>
        <taxon>Candidatus Kerfeldiibacteriota</taxon>
    </lineage>
</organism>
<dbReference type="PANTHER" id="PTHR43133:SF51">
    <property type="entry name" value="RNA POLYMERASE SIGMA FACTOR"/>
    <property type="match status" value="1"/>
</dbReference>
<dbReference type="GO" id="GO:0006352">
    <property type="term" value="P:DNA-templated transcription initiation"/>
    <property type="evidence" value="ECO:0007669"/>
    <property type="project" value="InterPro"/>
</dbReference>
<protein>
    <recommendedName>
        <fullName evidence="6">RNA polymerase sigma factor</fullName>
    </recommendedName>
</protein>
<name>A0A1G2B4S8_9BACT</name>
<keyword evidence="5 6" id="KW-0804">Transcription</keyword>
<dbReference type="InterPro" id="IPR039425">
    <property type="entry name" value="RNA_pol_sigma-70-like"/>
</dbReference>
<evidence type="ECO:0000313" key="9">
    <source>
        <dbReference type="EMBL" id="OGY84005.1"/>
    </source>
</evidence>
<dbReference type="SUPFAM" id="SSF88659">
    <property type="entry name" value="Sigma3 and sigma4 domains of RNA polymerase sigma factors"/>
    <property type="match status" value="1"/>
</dbReference>